<feature type="compositionally biased region" description="Low complexity" evidence="1">
    <location>
        <begin position="102"/>
        <end position="115"/>
    </location>
</feature>
<dbReference type="GO" id="GO:0003677">
    <property type="term" value="F:DNA binding"/>
    <property type="evidence" value="ECO:0007669"/>
    <property type="project" value="TreeGrafter"/>
</dbReference>
<evidence type="ECO:0008006" key="4">
    <source>
        <dbReference type="Google" id="ProtNLM"/>
    </source>
</evidence>
<feature type="region of interest" description="Disordered" evidence="1">
    <location>
        <begin position="205"/>
        <end position="576"/>
    </location>
</feature>
<dbReference type="Pfam" id="PF09729">
    <property type="entry name" value="Gti1_Pac2"/>
    <property type="match status" value="1"/>
</dbReference>
<dbReference type="AlphaFoldDB" id="K1VQE7"/>
<dbReference type="PANTHER" id="PTHR28027">
    <property type="entry name" value="TRANSCRIPTIONAL REGULATOR MIT1"/>
    <property type="match status" value="1"/>
</dbReference>
<name>K1VQE7_TRIAC</name>
<feature type="compositionally biased region" description="Basic and acidic residues" evidence="1">
    <location>
        <begin position="516"/>
        <end position="528"/>
    </location>
</feature>
<feature type="compositionally biased region" description="Basic and acidic residues" evidence="1">
    <location>
        <begin position="403"/>
        <end position="431"/>
    </location>
</feature>
<feature type="compositionally biased region" description="Pro residues" evidence="1">
    <location>
        <begin position="308"/>
        <end position="328"/>
    </location>
</feature>
<dbReference type="EMBL" id="AMBO01000274">
    <property type="protein sequence ID" value="EKD02856.1"/>
    <property type="molecule type" value="Genomic_DNA"/>
</dbReference>
<feature type="compositionally biased region" description="Basic and acidic residues" evidence="1">
    <location>
        <begin position="483"/>
        <end position="494"/>
    </location>
</feature>
<evidence type="ECO:0000313" key="2">
    <source>
        <dbReference type="EMBL" id="EKD02856.1"/>
    </source>
</evidence>
<dbReference type="Proteomes" id="UP000006757">
    <property type="component" value="Unassembled WGS sequence"/>
</dbReference>
<dbReference type="InterPro" id="IPR018608">
    <property type="entry name" value="Gti1/Pac2"/>
</dbReference>
<feature type="compositionally biased region" description="Low complexity" evidence="1">
    <location>
        <begin position="329"/>
        <end position="339"/>
    </location>
</feature>
<feature type="region of interest" description="Disordered" evidence="1">
    <location>
        <begin position="84"/>
        <end position="134"/>
    </location>
</feature>
<dbReference type="OrthoDB" id="5572844at2759"/>
<feature type="compositionally biased region" description="Low complexity" evidence="1">
    <location>
        <begin position="234"/>
        <end position="249"/>
    </location>
</feature>
<reference evidence="2 3" key="1">
    <citation type="journal article" date="2012" name="Eukaryot. Cell">
        <title>Genome sequence of the Trichosporon asahii environmental strain CBS 8904.</title>
        <authorList>
            <person name="Yang R.Y."/>
            <person name="Li H.T."/>
            <person name="Zhu H."/>
            <person name="Zhou G.P."/>
            <person name="Wang M."/>
            <person name="Wang L."/>
        </authorList>
    </citation>
    <scope>NUCLEOTIDE SEQUENCE [LARGE SCALE GENOMIC DNA]</scope>
    <source>
        <strain evidence="2 3">CBS 8904</strain>
    </source>
</reference>
<dbReference type="OMA" id="SEKISYW"/>
<organism evidence="2 3">
    <name type="scientific">Trichosporon asahii var. asahii (strain CBS 8904)</name>
    <name type="common">Yeast</name>
    <dbReference type="NCBI Taxonomy" id="1220162"/>
    <lineage>
        <taxon>Eukaryota</taxon>
        <taxon>Fungi</taxon>
        <taxon>Dikarya</taxon>
        <taxon>Basidiomycota</taxon>
        <taxon>Agaricomycotina</taxon>
        <taxon>Tremellomycetes</taxon>
        <taxon>Trichosporonales</taxon>
        <taxon>Trichosporonaceae</taxon>
        <taxon>Trichosporon</taxon>
    </lineage>
</organism>
<gene>
    <name evidence="2" type="ORF">A1Q2_02800</name>
</gene>
<feature type="compositionally biased region" description="Basic and acidic residues" evidence="1">
    <location>
        <begin position="354"/>
        <end position="382"/>
    </location>
</feature>
<feature type="compositionally biased region" description="Basic and acidic residues" evidence="1">
    <location>
        <begin position="552"/>
        <end position="561"/>
    </location>
</feature>
<comment type="caution">
    <text evidence="2">The sequence shown here is derived from an EMBL/GenBank/DDBJ whole genome shotgun (WGS) entry which is preliminary data.</text>
</comment>
<dbReference type="eggNOG" id="KOG4476">
    <property type="taxonomic scope" value="Eukaryota"/>
</dbReference>
<feature type="compositionally biased region" description="Polar residues" evidence="1">
    <location>
        <begin position="532"/>
        <end position="545"/>
    </location>
</feature>
<proteinExistence type="predicted"/>
<feature type="compositionally biased region" description="Low complexity" evidence="1">
    <location>
        <begin position="208"/>
        <end position="218"/>
    </location>
</feature>
<feature type="compositionally biased region" description="Basic and acidic residues" evidence="1">
    <location>
        <begin position="445"/>
        <end position="460"/>
    </location>
</feature>
<evidence type="ECO:0000313" key="3">
    <source>
        <dbReference type="Proteomes" id="UP000006757"/>
    </source>
</evidence>
<dbReference type="HOGENOM" id="CLU_480593_0_0_1"/>
<protein>
    <recommendedName>
        <fullName evidence="4">cAMP-independent regulatory protein</fullName>
    </recommendedName>
</protein>
<sequence length="576" mass="64420">MYPSSSTQQPAAICALKSPADAIHILEAVRLGLVPRVTRRLTGHERSLIRPGTVWVWEEEETNMRRWTDGRRWGASRVGGGGFLVYTESSDSLSPPPPSRPDSPSYQGGSQSYYPNGGGRDGQSSTPPRRPEPLVKQTYSTSMTHPQTGKVKKFHVVAYSSKRNPQGDGANPLPLPQQLPNLAHIKIVPGIWPDWETRRDDYGVRRAPSTPHSHGSHLPLPPVGHPGHPHAPPHHIAGPSTPVTATAAAPFPPPKGYPHGPISPHHEMGPAVPYPPQHVPRGSPSEAHDRRYPTYYDQPQHPYDPHRPPYPPYDAYPPDRYPPGPPPDRYSYPYYPPGRVDAPPLPPHPAHAVSDYRYEEQRYYEERERELREREREIDPRSRSPRAGFYSAPPPIPPAGYYRDPRDPRDYRDPREMRDMRDPRDPRDYGRESTYPPRIQHLGKRPADDRPMTELPEPKRFPSWATAPPHVRRGPSLPPMPPHAEHSPTAHRESLPPPSSHGRHASGGSQGSSSVRVKEEYIDPREGVPRGPSQSPRYEGSSSVTLPPLRHAIQEGNERGRSPHPSGPTEWGTVPA</sequence>
<dbReference type="PANTHER" id="PTHR28027:SF1">
    <property type="entry name" value="CAMP INDEPENDENT REGULATORY PROTEIN (AFU_ORTHOLOGUE AFUA_3G09640)"/>
    <property type="match status" value="1"/>
</dbReference>
<evidence type="ECO:0000256" key="1">
    <source>
        <dbReference type="SAM" id="MobiDB-lite"/>
    </source>
</evidence>
<dbReference type="InParanoid" id="K1VQE7"/>
<accession>K1VQE7</accession>
<keyword evidence="3" id="KW-1185">Reference proteome</keyword>